<dbReference type="InterPro" id="IPR029063">
    <property type="entry name" value="SAM-dependent_MTases_sf"/>
</dbReference>
<sequence>MRLLDRIFGRGSKPEHQETDGFFDQYCNEMPSHQNAIDILPGWNSAFPGGLKLKAGNHALFADQRVDWAVKQAGSIKDLKVLEVGPLEGMHTYMLNKHRPASIDAIEANKQCFLRCLVTKEVIGIDRAHFYLGDALKWLETEERHYDLAVASGVLYHMPDPGHFLSQLTRRCDQLFIWTHFFDEKAMPNDDPRRKAFNGNVEERTIAGVPVRYYERHYFNANATKEFCGGMKDRHYWMGRDDIIDLIRALGFSDIRITQEDPNHRGGPCFCVFAKRGALEQQA</sequence>
<dbReference type="EMBL" id="JACIDU010000030">
    <property type="protein sequence ID" value="MBB4105776.1"/>
    <property type="molecule type" value="Genomic_DNA"/>
</dbReference>
<accession>A0A7W6K5X4</accession>
<dbReference type="Gene3D" id="3.40.50.150">
    <property type="entry name" value="Vaccinia Virus protein VP39"/>
    <property type="match status" value="1"/>
</dbReference>
<dbReference type="AlphaFoldDB" id="A0A7W6K5X4"/>
<protein>
    <recommendedName>
        <fullName evidence="3">Methyltransferase domain-containing protein</fullName>
    </recommendedName>
</protein>
<keyword evidence="2" id="KW-1185">Reference proteome</keyword>
<comment type="caution">
    <text evidence="1">The sequence shown here is derived from an EMBL/GenBank/DDBJ whole genome shotgun (WGS) entry which is preliminary data.</text>
</comment>
<reference evidence="1 2" key="1">
    <citation type="submission" date="2020-08" db="EMBL/GenBank/DDBJ databases">
        <title>Genomic Encyclopedia of Type Strains, Phase IV (KMG-IV): sequencing the most valuable type-strain genomes for metagenomic binning, comparative biology and taxonomic classification.</title>
        <authorList>
            <person name="Goeker M."/>
        </authorList>
    </citation>
    <scope>NUCLEOTIDE SEQUENCE [LARGE SCALE GENOMIC DNA]</scope>
    <source>
        <strain evidence="1 2">DSM 26385</strain>
    </source>
</reference>
<evidence type="ECO:0000313" key="1">
    <source>
        <dbReference type="EMBL" id="MBB4105776.1"/>
    </source>
</evidence>
<dbReference type="SUPFAM" id="SSF53335">
    <property type="entry name" value="S-adenosyl-L-methionine-dependent methyltransferases"/>
    <property type="match status" value="1"/>
</dbReference>
<evidence type="ECO:0000313" key="2">
    <source>
        <dbReference type="Proteomes" id="UP000584824"/>
    </source>
</evidence>
<gene>
    <name evidence="1" type="ORF">GGQ66_004364</name>
</gene>
<dbReference type="RefSeq" id="WP_210287365.1">
    <property type="nucleotide sequence ID" value="NZ_JACIDU010000030.1"/>
</dbReference>
<dbReference type="Proteomes" id="UP000584824">
    <property type="component" value="Unassembled WGS sequence"/>
</dbReference>
<evidence type="ECO:0008006" key="3">
    <source>
        <dbReference type="Google" id="ProtNLM"/>
    </source>
</evidence>
<proteinExistence type="predicted"/>
<dbReference type="CDD" id="cd02440">
    <property type="entry name" value="AdoMet_MTases"/>
    <property type="match status" value="1"/>
</dbReference>
<name>A0A7W6K5X4_9HYPH</name>
<organism evidence="1 2">
    <name type="scientific">Allorhizobium borbori</name>
    <dbReference type="NCBI Taxonomy" id="485907"/>
    <lineage>
        <taxon>Bacteria</taxon>
        <taxon>Pseudomonadati</taxon>
        <taxon>Pseudomonadota</taxon>
        <taxon>Alphaproteobacteria</taxon>
        <taxon>Hyphomicrobiales</taxon>
        <taxon>Rhizobiaceae</taxon>
        <taxon>Rhizobium/Agrobacterium group</taxon>
        <taxon>Allorhizobium</taxon>
    </lineage>
</organism>